<keyword evidence="14" id="KW-1185">Reference proteome</keyword>
<dbReference type="UniPathway" id="UPA00378"/>
<comment type="similarity">
    <text evidence="3 12">Belongs to the glycosyltransferase 22 family.</text>
</comment>
<keyword evidence="7 12" id="KW-0256">Endoplasmic reticulum</keyword>
<feature type="transmembrane region" description="Helical" evidence="12">
    <location>
        <begin position="66"/>
        <end position="86"/>
    </location>
</feature>
<comment type="subcellular location">
    <subcellularLocation>
        <location evidence="1 12">Endoplasmic reticulum membrane</location>
        <topology evidence="1 12">Multi-pass membrane protein</topology>
    </subcellularLocation>
</comment>
<reference evidence="13" key="3">
    <citation type="submission" date="2025-09" db="UniProtKB">
        <authorList>
            <consortium name="Ensembl"/>
        </authorList>
    </citation>
    <scope>IDENTIFICATION</scope>
</reference>
<evidence type="ECO:0000313" key="13">
    <source>
        <dbReference type="Ensembl" id="ENSCSAVP00000000468.1"/>
    </source>
</evidence>
<dbReference type="Ensembl" id="ENSCSAVT00000000473.1">
    <property type="protein sequence ID" value="ENSCSAVP00000000468.1"/>
    <property type="gene ID" value="ENSCSAVG00000000270.1"/>
</dbReference>
<dbReference type="InterPro" id="IPR005599">
    <property type="entry name" value="GPI_mannosylTrfase"/>
</dbReference>
<dbReference type="InParanoid" id="H2Y570"/>
<keyword evidence="4 12" id="KW-0328">Glycosyltransferase</keyword>
<feature type="transmembrane region" description="Helical" evidence="12">
    <location>
        <begin position="276"/>
        <end position="298"/>
    </location>
</feature>
<comment type="function">
    <text evidence="10">Mannosyltransferase that operates in the biosynthetic pathway of dolichol-linked oligosaccharides, the glycan precursors employed in protein asparagine (N)-glycosylation. The assembly of dolichol-linked oligosaccharides begins on the cytosolic side of the endoplasmic reticulum membrane and finishes in its lumen. The sequential addition of sugars to dolichol pyrophosphate produces dolichol-linked oligosaccharides containing fourteen sugars, including two GlcNAcs, nine mannoses and three glucoses. Once assembled, the oligosaccharide is transferred from the lipid to nascent proteins by oligosaccharyltransferases. In the lumen of the endoplasmic reticulum, adds the eighth mannose residue in an alpha-1,6 linkage onto Man(7)GlcNAc(2)-PP-dolichol to produce Man(8)GlcNAc(2)-PP-dolichol.</text>
</comment>
<feature type="transmembrane region" description="Helical" evidence="12">
    <location>
        <begin position="12"/>
        <end position="31"/>
    </location>
</feature>
<evidence type="ECO:0000256" key="8">
    <source>
        <dbReference type="ARBA" id="ARBA00022989"/>
    </source>
</evidence>
<name>H2Y570_CIOSA</name>
<evidence type="ECO:0000256" key="2">
    <source>
        <dbReference type="ARBA" id="ARBA00004922"/>
    </source>
</evidence>
<comment type="pathway">
    <text evidence="2">Protein modification; protein glycosylation.</text>
</comment>
<dbReference type="EC" id="2.4.1.-" evidence="12"/>
<dbReference type="PANTHER" id="PTHR22760">
    <property type="entry name" value="GLYCOSYLTRANSFERASE"/>
    <property type="match status" value="1"/>
</dbReference>
<feature type="transmembrane region" description="Helical" evidence="12">
    <location>
        <begin position="149"/>
        <end position="164"/>
    </location>
</feature>
<evidence type="ECO:0000256" key="6">
    <source>
        <dbReference type="ARBA" id="ARBA00022692"/>
    </source>
</evidence>
<evidence type="ECO:0000256" key="9">
    <source>
        <dbReference type="ARBA" id="ARBA00023136"/>
    </source>
</evidence>
<dbReference type="GO" id="GO:0052917">
    <property type="term" value="F:dol-P-Man:Man(7)GlcNAc(2)-PP-Dol alpha-1,6-mannosyltransferase activity"/>
    <property type="evidence" value="ECO:0007669"/>
    <property type="project" value="UniProtKB-EC"/>
</dbReference>
<keyword evidence="9 12" id="KW-0472">Membrane</keyword>
<sequence>IFVSNTTGRMLYVLPAIIVSVYVFLCPYTKVEESFNIQAIHDVMYHRQNVSNYDHQSFPGVVPRTFIGPIFIALLSAPSVYVSTFFTQSKIISQYLVRISLGLCVVYGLHKFTRALKSHYDSSTSKFFVLIVSSQFHLLFYASRPLPNIFAICLVLLALASWIRNENQSFIWYSAGAIIMFRFELCILLGTCLLMSLLRGKIGVKETILTALPAGIVILGLSTLVDSYAWGRWLWAEGDVMWYNVVLNKSSNWGTSPFHWYYFYKLQLFYLSKHTFISRSFSIIIPASIFILIFSILPHKELRFIIYTFPMFDAIAAAGYSYIFTRRNRSKLYAIFSLFSMACIIVNMLASIVLLSASLHNYPGGEILQKLHDKVPCTTNQPVHVHISNLAAQTGISHFGEQCKYWR</sequence>
<dbReference type="AlphaFoldDB" id="H2Y570"/>
<dbReference type="STRING" id="51511.ENSCSAVP00000000468"/>
<evidence type="ECO:0000256" key="12">
    <source>
        <dbReference type="RuleBase" id="RU363075"/>
    </source>
</evidence>
<keyword evidence="6 12" id="KW-0812">Transmembrane</keyword>
<dbReference type="GO" id="GO:0006487">
    <property type="term" value="P:protein N-linked glycosylation"/>
    <property type="evidence" value="ECO:0007669"/>
    <property type="project" value="TreeGrafter"/>
</dbReference>
<dbReference type="eggNOG" id="KOG2516">
    <property type="taxonomic scope" value="Eukaryota"/>
</dbReference>
<protein>
    <recommendedName>
        <fullName evidence="12">Mannosyltransferase</fullName>
        <ecNumber evidence="12">2.4.1.-</ecNumber>
    </recommendedName>
</protein>
<feature type="transmembrane region" description="Helical" evidence="12">
    <location>
        <begin position="170"/>
        <end position="195"/>
    </location>
</feature>
<dbReference type="GeneTree" id="ENSGT00950000183090"/>
<evidence type="ECO:0000256" key="10">
    <source>
        <dbReference type="ARBA" id="ARBA00044721"/>
    </source>
</evidence>
<proteinExistence type="inferred from homology"/>
<evidence type="ECO:0000256" key="7">
    <source>
        <dbReference type="ARBA" id="ARBA00022824"/>
    </source>
</evidence>
<dbReference type="Proteomes" id="UP000007875">
    <property type="component" value="Unassembled WGS sequence"/>
</dbReference>
<evidence type="ECO:0000256" key="1">
    <source>
        <dbReference type="ARBA" id="ARBA00004477"/>
    </source>
</evidence>
<evidence type="ECO:0000256" key="3">
    <source>
        <dbReference type="ARBA" id="ARBA00007063"/>
    </source>
</evidence>
<evidence type="ECO:0000256" key="11">
    <source>
        <dbReference type="ARBA" id="ARBA00048899"/>
    </source>
</evidence>
<feature type="transmembrane region" description="Helical" evidence="12">
    <location>
        <begin position="95"/>
        <end position="113"/>
    </location>
</feature>
<dbReference type="GO" id="GO:0005789">
    <property type="term" value="C:endoplasmic reticulum membrane"/>
    <property type="evidence" value="ECO:0007669"/>
    <property type="project" value="UniProtKB-SubCell"/>
</dbReference>
<dbReference type="Pfam" id="PF03901">
    <property type="entry name" value="Glyco_transf_22"/>
    <property type="match status" value="1"/>
</dbReference>
<keyword evidence="5" id="KW-0808">Transferase</keyword>
<evidence type="ECO:0000256" key="5">
    <source>
        <dbReference type="ARBA" id="ARBA00022679"/>
    </source>
</evidence>
<dbReference type="FunCoup" id="H2Y570">
    <property type="interactions" value="146"/>
</dbReference>
<comment type="catalytic activity">
    <reaction evidence="11">
        <text>an alpha-D-Man-(1-&gt;2)-alpha-D-Man-(1-&gt;2)-alpha-D-Man-(1-&gt;3)-[alpha-D-Man-(1-&gt;2)-alpha-D-Man-(1-&gt;3)-alpha-D-Man-(1-&gt;6)]-beta-D-Man-(1-&gt;4)-beta-D-GlcNAc-(1-&gt;4)-alpha-D-GlcNAc-diphospho-di-trans,poly-cis-dolichol + a di-trans,poly-cis-dolichyl beta-D-mannosyl phosphate = an alpha-D-Man-(1-&gt;2)-alpha-D-Man-(1-&gt;2)-alpha-D-Man-(1-&gt;3)-[alpha-D-Man-(1-&gt;2)-alpha-D-Man-(1-&gt;3)-[alpha-D-Man-(1-&gt;6)]-alpha-D-Man-(1-&gt;6)]-beta-D-Man-(1-&gt;4)-beta-D-GlcNAc-(1-&gt;4)-alpha-D-GlcNAc-diphospho-di-trans,poly-cis-dolichol + a di-trans,poly-cis-dolichyl phosphate + H(+)</text>
        <dbReference type="Rhea" id="RHEA:29535"/>
        <dbReference type="Rhea" id="RHEA-COMP:19498"/>
        <dbReference type="Rhea" id="RHEA-COMP:19501"/>
        <dbReference type="Rhea" id="RHEA-COMP:19518"/>
        <dbReference type="Rhea" id="RHEA-COMP:19519"/>
        <dbReference type="ChEBI" id="CHEBI:15378"/>
        <dbReference type="ChEBI" id="CHEBI:57683"/>
        <dbReference type="ChEBI" id="CHEBI:58211"/>
        <dbReference type="ChEBI" id="CHEBI:132517"/>
        <dbReference type="ChEBI" id="CHEBI:132519"/>
        <dbReference type="EC" id="2.4.1.260"/>
    </reaction>
    <physiologicalReaction direction="left-to-right" evidence="11">
        <dbReference type="Rhea" id="RHEA:29536"/>
    </physiologicalReaction>
</comment>
<feature type="transmembrane region" description="Helical" evidence="12">
    <location>
        <begin position="304"/>
        <end position="325"/>
    </location>
</feature>
<feature type="transmembrane region" description="Helical" evidence="12">
    <location>
        <begin position="332"/>
        <end position="355"/>
    </location>
</feature>
<evidence type="ECO:0000313" key="14">
    <source>
        <dbReference type="Proteomes" id="UP000007875"/>
    </source>
</evidence>
<organism evidence="13 14">
    <name type="scientific">Ciona savignyi</name>
    <name type="common">Pacific transparent sea squirt</name>
    <dbReference type="NCBI Taxonomy" id="51511"/>
    <lineage>
        <taxon>Eukaryota</taxon>
        <taxon>Metazoa</taxon>
        <taxon>Chordata</taxon>
        <taxon>Tunicata</taxon>
        <taxon>Ascidiacea</taxon>
        <taxon>Phlebobranchia</taxon>
        <taxon>Cionidae</taxon>
        <taxon>Ciona</taxon>
    </lineage>
</organism>
<keyword evidence="8 12" id="KW-1133">Transmembrane helix</keyword>
<evidence type="ECO:0000256" key="4">
    <source>
        <dbReference type="ARBA" id="ARBA00022676"/>
    </source>
</evidence>
<reference evidence="14" key="1">
    <citation type="submission" date="2003-08" db="EMBL/GenBank/DDBJ databases">
        <authorList>
            <person name="Birren B."/>
            <person name="Nusbaum C."/>
            <person name="Abebe A."/>
            <person name="Abouelleil A."/>
            <person name="Adekoya E."/>
            <person name="Ait-zahra M."/>
            <person name="Allen N."/>
            <person name="Allen T."/>
            <person name="An P."/>
            <person name="Anderson M."/>
            <person name="Anderson S."/>
            <person name="Arachchi H."/>
            <person name="Armbruster J."/>
            <person name="Bachantsang P."/>
            <person name="Baldwin J."/>
            <person name="Barry A."/>
            <person name="Bayul T."/>
            <person name="Blitshsteyn B."/>
            <person name="Bloom T."/>
            <person name="Blye J."/>
            <person name="Boguslavskiy L."/>
            <person name="Borowsky M."/>
            <person name="Boukhgalter B."/>
            <person name="Brunache A."/>
            <person name="Butler J."/>
            <person name="Calixte N."/>
            <person name="Calvo S."/>
            <person name="Camarata J."/>
            <person name="Campo K."/>
            <person name="Chang J."/>
            <person name="Cheshatsang Y."/>
            <person name="Citroen M."/>
            <person name="Collymore A."/>
            <person name="Considine T."/>
            <person name="Cook A."/>
            <person name="Cooke P."/>
            <person name="Corum B."/>
            <person name="Cuomo C."/>
            <person name="David R."/>
            <person name="Dawoe T."/>
            <person name="Degray S."/>
            <person name="Dodge S."/>
            <person name="Dooley K."/>
            <person name="Dorje P."/>
            <person name="Dorjee K."/>
            <person name="Dorris L."/>
            <person name="Duffey N."/>
            <person name="Dupes A."/>
            <person name="Elkins T."/>
            <person name="Engels R."/>
            <person name="Erickson J."/>
            <person name="Farina A."/>
            <person name="Faro S."/>
            <person name="Ferreira P."/>
            <person name="Fischer H."/>
            <person name="Fitzgerald M."/>
            <person name="Foley K."/>
            <person name="Gage D."/>
            <person name="Galagan J."/>
            <person name="Gearin G."/>
            <person name="Gnerre S."/>
            <person name="Gnirke A."/>
            <person name="Goyette A."/>
            <person name="Graham J."/>
            <person name="Grandbois E."/>
            <person name="Gyaltsen K."/>
            <person name="Hafez N."/>
            <person name="Hagopian D."/>
            <person name="Hagos B."/>
            <person name="Hall J."/>
            <person name="Hatcher B."/>
            <person name="Heller A."/>
            <person name="Higgins H."/>
            <person name="Honan T."/>
            <person name="Horn A."/>
            <person name="Houde N."/>
            <person name="Hughes L."/>
            <person name="Hulme W."/>
            <person name="Husby E."/>
            <person name="Iliev I."/>
            <person name="Jaffe D."/>
            <person name="Jones C."/>
            <person name="Kamal M."/>
            <person name="Kamat A."/>
            <person name="Kamvysselis M."/>
            <person name="Karlsson E."/>
            <person name="Kells C."/>
            <person name="Kieu A."/>
            <person name="Kisner P."/>
            <person name="Kodira C."/>
            <person name="Kulbokas E."/>
            <person name="Labutti K."/>
            <person name="Lama D."/>
            <person name="Landers T."/>
            <person name="Leger J."/>
            <person name="Levine S."/>
            <person name="Lewis D."/>
            <person name="Lewis T."/>
            <person name="Lindblad-toh K."/>
            <person name="Liu X."/>
            <person name="Lokyitsang T."/>
            <person name="Lokyitsang Y."/>
            <person name="Lucien O."/>
            <person name="Lui A."/>
            <person name="Ma L.J."/>
            <person name="Mabbitt R."/>
            <person name="Macdonald J."/>
            <person name="Maclean C."/>
            <person name="Major J."/>
            <person name="Manning J."/>
            <person name="Marabella R."/>
            <person name="Maru K."/>
            <person name="Matthews C."/>
            <person name="Mauceli E."/>
            <person name="Mccarthy M."/>
            <person name="Mcdonough S."/>
            <person name="Mcghee T."/>
            <person name="Meldrim J."/>
            <person name="Meneus L."/>
            <person name="Mesirov J."/>
            <person name="Mihalev A."/>
            <person name="Mihova T."/>
            <person name="Mikkelsen T."/>
            <person name="Mlenga V."/>
            <person name="Moru K."/>
            <person name="Mozes J."/>
            <person name="Mulrain L."/>
            <person name="Munson G."/>
            <person name="Naylor J."/>
            <person name="Newes C."/>
            <person name="Nguyen C."/>
            <person name="Nguyen N."/>
            <person name="Nguyen T."/>
            <person name="Nicol R."/>
            <person name="Nielsen C."/>
            <person name="Nizzari M."/>
            <person name="Norbu C."/>
            <person name="Norbu N."/>
            <person name="O'donnell P."/>
            <person name="Okoawo O."/>
            <person name="O'leary S."/>
            <person name="Omotosho B."/>
            <person name="O'neill K."/>
            <person name="Osman S."/>
            <person name="Parker S."/>
            <person name="Perrin D."/>
            <person name="Phunkhang P."/>
            <person name="Piqani B."/>
            <person name="Purcell S."/>
            <person name="Rachupka T."/>
            <person name="Ramasamy U."/>
            <person name="Rameau R."/>
            <person name="Ray V."/>
            <person name="Raymond C."/>
            <person name="Retta R."/>
            <person name="Richardson S."/>
            <person name="Rise C."/>
            <person name="Rodriguez J."/>
            <person name="Rogers J."/>
            <person name="Rogov P."/>
            <person name="Rutman M."/>
            <person name="Schupbach R."/>
            <person name="Seaman C."/>
            <person name="Settipalli S."/>
            <person name="Sharpe T."/>
            <person name="Sheridan J."/>
            <person name="Sherpa N."/>
            <person name="Shi J."/>
            <person name="Smirnov S."/>
            <person name="Smith C."/>
            <person name="Sougnez C."/>
            <person name="Spencer B."/>
            <person name="Stalker J."/>
            <person name="Stange-thomann N."/>
            <person name="Stavropoulos S."/>
            <person name="Stetson K."/>
            <person name="Stone C."/>
            <person name="Stone S."/>
            <person name="Stubbs M."/>
            <person name="Talamas J."/>
            <person name="Tchuinga P."/>
            <person name="Tenzing P."/>
            <person name="Tesfaye S."/>
            <person name="Theodore J."/>
            <person name="Thoulutsang Y."/>
            <person name="Topham K."/>
            <person name="Towey S."/>
            <person name="Tsamla T."/>
            <person name="Tsomo N."/>
            <person name="Vallee D."/>
            <person name="Vassiliev H."/>
            <person name="Venkataraman V."/>
            <person name="Vinson J."/>
            <person name="Vo A."/>
            <person name="Wade C."/>
            <person name="Wang S."/>
            <person name="Wangchuk T."/>
            <person name="Wangdi T."/>
            <person name="Whittaker C."/>
            <person name="Wilkinson J."/>
            <person name="Wu Y."/>
            <person name="Wyman D."/>
            <person name="Yadav S."/>
            <person name="Yang S."/>
            <person name="Yang X."/>
            <person name="Yeager S."/>
            <person name="Yee E."/>
            <person name="Young G."/>
            <person name="Zainoun J."/>
            <person name="Zembeck L."/>
            <person name="Zimmer A."/>
            <person name="Zody M."/>
            <person name="Lander E."/>
        </authorList>
    </citation>
    <scope>NUCLEOTIDE SEQUENCE [LARGE SCALE GENOMIC DNA]</scope>
</reference>
<feature type="transmembrane region" description="Helical" evidence="12">
    <location>
        <begin position="207"/>
        <end position="230"/>
    </location>
</feature>
<dbReference type="OMA" id="WWVEVRM"/>
<accession>H2Y570</accession>
<reference evidence="13" key="2">
    <citation type="submission" date="2025-08" db="UniProtKB">
        <authorList>
            <consortium name="Ensembl"/>
        </authorList>
    </citation>
    <scope>IDENTIFICATION</scope>
</reference>
<dbReference type="PANTHER" id="PTHR22760:SF1">
    <property type="entry name" value="DOL-P-MAN:MAN(7)GLCNAC(2)-PP-DOL ALPHA-1,6-MANNOSYLTRANSFERASE"/>
    <property type="match status" value="1"/>
</dbReference>